<feature type="transmembrane region" description="Helical" evidence="8">
    <location>
        <begin position="153"/>
        <end position="181"/>
    </location>
</feature>
<keyword evidence="2" id="KW-1003">Cell membrane</keyword>
<evidence type="ECO:0000313" key="11">
    <source>
        <dbReference type="Proteomes" id="UP000189177"/>
    </source>
</evidence>
<keyword evidence="4" id="KW-0808">Transferase</keyword>
<proteinExistence type="predicted"/>
<keyword evidence="3" id="KW-0328">Glycosyltransferase</keyword>
<keyword evidence="6 8" id="KW-1133">Transmembrane helix</keyword>
<accession>A0A1V2ZZY9</accession>
<evidence type="ECO:0000256" key="1">
    <source>
        <dbReference type="ARBA" id="ARBA00004651"/>
    </source>
</evidence>
<evidence type="ECO:0000256" key="8">
    <source>
        <dbReference type="SAM" id="Phobius"/>
    </source>
</evidence>
<evidence type="ECO:0000259" key="9">
    <source>
        <dbReference type="Pfam" id="PF13231"/>
    </source>
</evidence>
<dbReference type="GO" id="GO:0005886">
    <property type="term" value="C:plasma membrane"/>
    <property type="evidence" value="ECO:0007669"/>
    <property type="project" value="UniProtKB-SubCell"/>
</dbReference>
<gene>
    <name evidence="10" type="ORF">B1A74_05055</name>
</gene>
<dbReference type="GO" id="GO:0016763">
    <property type="term" value="F:pentosyltransferase activity"/>
    <property type="evidence" value="ECO:0007669"/>
    <property type="project" value="TreeGrafter"/>
</dbReference>
<dbReference type="Pfam" id="PF13231">
    <property type="entry name" value="PMT_2"/>
    <property type="match status" value="1"/>
</dbReference>
<dbReference type="InterPro" id="IPR050297">
    <property type="entry name" value="LipidA_mod_glycosyltrf_83"/>
</dbReference>
<comment type="caution">
    <text evidence="10">The sequence shown here is derived from an EMBL/GenBank/DDBJ whole genome shotgun (WGS) entry which is preliminary data.</text>
</comment>
<dbReference type="AlphaFoldDB" id="A0A1V2ZZY9"/>
<dbReference type="Proteomes" id="UP000189177">
    <property type="component" value="Unassembled WGS sequence"/>
</dbReference>
<evidence type="ECO:0000313" key="10">
    <source>
        <dbReference type="EMBL" id="OOC10645.1"/>
    </source>
</evidence>
<feature type="transmembrane region" description="Helical" evidence="8">
    <location>
        <begin position="296"/>
        <end position="315"/>
    </location>
</feature>
<dbReference type="PANTHER" id="PTHR33908:SF11">
    <property type="entry name" value="MEMBRANE PROTEIN"/>
    <property type="match status" value="1"/>
</dbReference>
<evidence type="ECO:0000256" key="5">
    <source>
        <dbReference type="ARBA" id="ARBA00022692"/>
    </source>
</evidence>
<dbReference type="GO" id="GO:0009103">
    <property type="term" value="P:lipopolysaccharide biosynthetic process"/>
    <property type="evidence" value="ECO:0007669"/>
    <property type="project" value="UniProtKB-ARBA"/>
</dbReference>
<feature type="domain" description="Glycosyltransferase RgtA/B/C/D-like" evidence="9">
    <location>
        <begin position="54"/>
        <end position="211"/>
    </location>
</feature>
<organism evidence="10 11">
    <name type="scientific">Thioalkalivibrio halophilus</name>
    <dbReference type="NCBI Taxonomy" id="252474"/>
    <lineage>
        <taxon>Bacteria</taxon>
        <taxon>Pseudomonadati</taxon>
        <taxon>Pseudomonadota</taxon>
        <taxon>Gammaproteobacteria</taxon>
        <taxon>Chromatiales</taxon>
        <taxon>Ectothiorhodospiraceae</taxon>
        <taxon>Thioalkalivibrio</taxon>
    </lineage>
</organism>
<feature type="transmembrane region" description="Helical" evidence="8">
    <location>
        <begin position="193"/>
        <end position="211"/>
    </location>
</feature>
<dbReference type="PANTHER" id="PTHR33908">
    <property type="entry name" value="MANNOSYLTRANSFERASE YKCB-RELATED"/>
    <property type="match status" value="1"/>
</dbReference>
<feature type="transmembrane region" description="Helical" evidence="8">
    <location>
        <begin position="74"/>
        <end position="96"/>
    </location>
</feature>
<feature type="transmembrane region" description="Helical" evidence="8">
    <location>
        <begin position="108"/>
        <end position="141"/>
    </location>
</feature>
<keyword evidence="5 8" id="KW-0812">Transmembrane</keyword>
<dbReference type="EMBL" id="MUZR01000013">
    <property type="protein sequence ID" value="OOC10645.1"/>
    <property type="molecule type" value="Genomic_DNA"/>
</dbReference>
<comment type="subcellular location">
    <subcellularLocation>
        <location evidence="1">Cell membrane</location>
        <topology evidence="1">Multi-pass membrane protein</topology>
    </subcellularLocation>
</comment>
<reference evidence="10 11" key="1">
    <citation type="submission" date="2017-02" db="EMBL/GenBank/DDBJ databases">
        <title>Genomic diversity within the haloalkaliphilic genus Thioalkalivibrio.</title>
        <authorList>
            <person name="Ahn A.-C."/>
            <person name="Meier-Kolthoff J."/>
            <person name="Overmars L."/>
            <person name="Richter M."/>
            <person name="Woyke T."/>
            <person name="Sorokin D.Y."/>
            <person name="Muyzer G."/>
        </authorList>
    </citation>
    <scope>NUCLEOTIDE SEQUENCE [LARGE SCALE GENOMIC DNA]</scope>
    <source>
        <strain evidence="10 11">HL17</strain>
    </source>
</reference>
<feature type="transmembrane region" description="Helical" evidence="8">
    <location>
        <begin position="322"/>
        <end position="344"/>
    </location>
</feature>
<protein>
    <recommendedName>
        <fullName evidence="9">Glycosyltransferase RgtA/B/C/D-like domain-containing protein</fullName>
    </recommendedName>
</protein>
<sequence length="514" mass="57422">MSLPADAPWPARHYPAVLLAVIALKALIAALLPITGDEAYFLIWAAHPDLGYYDHPPMIGWWLSAVTAVSEHPLVIRIPGILVSVAPALLILALWHRHDPVRARLVSLLALFMPLLFIAVLVATDTPLILFGLLATGLVWYALREPRPGVAALAFFLGGVALGLAFLSKYFAVLLGVAIGLHIMLFAREHWRGLLLIILGVLPAVALNLYWNWDNCWYNVMFNVVNRHGGDGFDPGGTLTYAALLVYLFTPWLLWFLARQRRAVVQGVREHRLGVFVSAGLIPLGLFALLSPFTGIGLHWLAVFAPLLLVPALFLTTRALRISVWLSGLLALLHALLLLAIATLPVDWLRGHGDHASAVFYLAPEEVAALTEPYSDADRADEDWHFFTRSYSRSAMLSHYSEHYFGVFGEGSHYGRQDDLITDFRALDGEDFVFIPRRGEVDREDLEPFFDRVEIRTGEAGGIPWQVAEGHGFDYAAYHEDVLRPTLERYYDIPAWLPDGRCAFRERYAETADY</sequence>
<evidence type="ECO:0000256" key="7">
    <source>
        <dbReference type="ARBA" id="ARBA00023136"/>
    </source>
</evidence>
<evidence type="ECO:0000256" key="2">
    <source>
        <dbReference type="ARBA" id="ARBA00022475"/>
    </source>
</evidence>
<dbReference type="InterPro" id="IPR038731">
    <property type="entry name" value="RgtA/B/C-like"/>
</dbReference>
<keyword evidence="11" id="KW-1185">Reference proteome</keyword>
<feature type="transmembrane region" description="Helical" evidence="8">
    <location>
        <begin position="270"/>
        <end position="290"/>
    </location>
</feature>
<feature type="transmembrane region" description="Helical" evidence="8">
    <location>
        <begin position="239"/>
        <end position="258"/>
    </location>
</feature>
<name>A0A1V2ZZY9_9GAMM</name>
<feature type="transmembrane region" description="Helical" evidence="8">
    <location>
        <begin position="12"/>
        <end position="34"/>
    </location>
</feature>
<evidence type="ECO:0000256" key="6">
    <source>
        <dbReference type="ARBA" id="ARBA00022989"/>
    </source>
</evidence>
<keyword evidence="7 8" id="KW-0472">Membrane</keyword>
<evidence type="ECO:0000256" key="4">
    <source>
        <dbReference type="ARBA" id="ARBA00022679"/>
    </source>
</evidence>
<evidence type="ECO:0000256" key="3">
    <source>
        <dbReference type="ARBA" id="ARBA00022676"/>
    </source>
</evidence>
<dbReference type="OrthoDB" id="108054at2"/>
<dbReference type="STRING" id="252474.B1A74_05055"/>
<dbReference type="RefSeq" id="WP_077243956.1">
    <property type="nucleotide sequence ID" value="NZ_MUZR01000013.1"/>
</dbReference>